<dbReference type="InterPro" id="IPR023343">
    <property type="entry name" value="Penicillin_amidase_dom1"/>
</dbReference>
<sequence length="793" mass="84601">MRRWLSVPLAALALAGAVAPPGGAAEQAQQGSGYAATIRYTEYGVPRVLAPTFAGAGYGYGYAVAKDNICALAENYVTVAGERGRYFGEKDRLDRAFGSPTSNVTSDLRHRQIRQSGVVAQLIGERPPYGPKQELRDLVRGYVAGYNRYLRDTGVDRITDPACRGAAWVRPITETDFYHHFYALVTMTGQSAQIDPIVAAQPPASQNPQAVRVPGDAAETITAALAANTPMGSNSFAVGPERTANGRALLLGHPHFPWPDGRRLYQAQITVPGQLNVTGANPIGIPGAQMGYTEHVAWTHTVSTARTYGVFQLNLVPGDPTSYLVDGKPEKMTATTVETEVRGADGTLTPVRRTLWGTRYGPVLTSMHGVALPWTASTAYAFRDANAANVRGLNTWLEIGQARSTHGIKRALEAYQGVPWVNTIAVDSHGNTLFSDIQVVPHVTDELAARCNTELGKAIFAKTRIPVLDGSRTSCAWGQDPTALQPGTFGPGRLPSLARKDYVTNENDSHWLVNPHQPLTGFPTITGFGPVEQGPRLRQSVTVLEGSRKLDIPALEKSLTANESFTGKLVKPDLARLCAALPDGKAPSSGGPVEAGPACAATRSWDGAFTTGSRGALLFQRFLTRLRAAGPVPWTVPFSAADPIRTPNTLDIANPVVAKAFGDAIADLDGAGIDPATPLGQVQYLERSGQRIPIPGAPDAFGVLNLIDPVWDPKRGNTGVGSGTSYVNMVSFDGDRCPSASTLIAHGQSGDPTSPHHTDQTRLFAEGRWVRGRLCESEVLSSPGLRITHLLGR</sequence>
<evidence type="ECO:0000256" key="4">
    <source>
        <dbReference type="ARBA" id="ARBA00023145"/>
    </source>
</evidence>
<dbReference type="RefSeq" id="WP_086782181.1">
    <property type="nucleotide sequence ID" value="NZ_JAGIOO010000001.1"/>
</dbReference>
<dbReference type="EC" id="3.5.1.97" evidence="6"/>
<feature type="signal peptide" evidence="5">
    <location>
        <begin position="1"/>
        <end position="24"/>
    </location>
</feature>
<dbReference type="Gene3D" id="1.10.1400.10">
    <property type="match status" value="1"/>
</dbReference>
<keyword evidence="3 6" id="KW-0378">Hydrolase</keyword>
<gene>
    <name evidence="6" type="ORF">JOF53_006994</name>
</gene>
<proteinExistence type="inferred from homology"/>
<dbReference type="Gene3D" id="2.30.120.10">
    <property type="match status" value="1"/>
</dbReference>
<accession>A0ABS5ANZ6</accession>
<dbReference type="InterPro" id="IPR043147">
    <property type="entry name" value="Penicillin_amidase_A-knob"/>
</dbReference>
<dbReference type="InterPro" id="IPR043146">
    <property type="entry name" value="Penicillin_amidase_N_B-knob"/>
</dbReference>
<name>A0ABS5ANZ6_9PSEU</name>
<evidence type="ECO:0000256" key="5">
    <source>
        <dbReference type="SAM" id="SignalP"/>
    </source>
</evidence>
<dbReference type="InterPro" id="IPR002692">
    <property type="entry name" value="S45"/>
</dbReference>
<reference evidence="6 7" key="1">
    <citation type="submission" date="2021-03" db="EMBL/GenBank/DDBJ databases">
        <title>Sequencing the genomes of 1000 actinobacteria strains.</title>
        <authorList>
            <person name="Klenk H.-P."/>
        </authorList>
    </citation>
    <scope>NUCLEOTIDE SEQUENCE [LARGE SCALE GENOMIC DNA]</scope>
    <source>
        <strain evidence="6 7">DSM 44580</strain>
    </source>
</reference>
<dbReference type="Gene3D" id="1.10.439.10">
    <property type="entry name" value="Penicillin Amidohydrolase, domain 1"/>
    <property type="match status" value="1"/>
</dbReference>
<evidence type="ECO:0000313" key="7">
    <source>
        <dbReference type="Proteomes" id="UP001519363"/>
    </source>
</evidence>
<evidence type="ECO:0000256" key="2">
    <source>
        <dbReference type="ARBA" id="ARBA00022729"/>
    </source>
</evidence>
<protein>
    <submittedName>
        <fullName evidence="6">Acyl-homoserine-lactone acylase</fullName>
        <ecNumber evidence="6">3.5.1.97</ecNumber>
    </submittedName>
</protein>
<dbReference type="PANTHER" id="PTHR34218:SF3">
    <property type="entry name" value="ACYL-HOMOSERINE LACTONE ACYLASE PVDQ"/>
    <property type="match status" value="1"/>
</dbReference>
<keyword evidence="7" id="KW-1185">Reference proteome</keyword>
<feature type="chain" id="PRO_5045286020" evidence="5">
    <location>
        <begin position="25"/>
        <end position="793"/>
    </location>
</feature>
<dbReference type="GO" id="GO:0016787">
    <property type="term" value="F:hydrolase activity"/>
    <property type="evidence" value="ECO:0007669"/>
    <property type="project" value="UniProtKB-KW"/>
</dbReference>
<dbReference type="PANTHER" id="PTHR34218">
    <property type="entry name" value="PEPTIDASE S45 PENICILLIN AMIDASE"/>
    <property type="match status" value="1"/>
</dbReference>
<evidence type="ECO:0000256" key="1">
    <source>
        <dbReference type="ARBA" id="ARBA00006586"/>
    </source>
</evidence>
<comment type="caution">
    <text evidence="6">The sequence shown here is derived from an EMBL/GenBank/DDBJ whole genome shotgun (WGS) entry which is preliminary data.</text>
</comment>
<dbReference type="InterPro" id="IPR029055">
    <property type="entry name" value="Ntn_hydrolases_N"/>
</dbReference>
<comment type="similarity">
    <text evidence="1">Belongs to the peptidase S45 family.</text>
</comment>
<evidence type="ECO:0000256" key="3">
    <source>
        <dbReference type="ARBA" id="ARBA00022801"/>
    </source>
</evidence>
<dbReference type="Gene3D" id="3.60.20.10">
    <property type="entry name" value="Glutamine Phosphoribosylpyrophosphate, subunit 1, domain 1"/>
    <property type="match status" value="1"/>
</dbReference>
<keyword evidence="2 5" id="KW-0732">Signal</keyword>
<keyword evidence="4" id="KW-0865">Zymogen</keyword>
<dbReference type="SUPFAM" id="SSF56235">
    <property type="entry name" value="N-terminal nucleophile aminohydrolases (Ntn hydrolases)"/>
    <property type="match status" value="1"/>
</dbReference>
<evidence type="ECO:0000313" key="6">
    <source>
        <dbReference type="EMBL" id="MBP2478122.1"/>
    </source>
</evidence>
<dbReference type="Pfam" id="PF01804">
    <property type="entry name" value="Penicil_amidase"/>
    <property type="match status" value="1"/>
</dbReference>
<organism evidence="6 7">
    <name type="scientific">Crossiella equi</name>
    <dbReference type="NCBI Taxonomy" id="130796"/>
    <lineage>
        <taxon>Bacteria</taxon>
        <taxon>Bacillati</taxon>
        <taxon>Actinomycetota</taxon>
        <taxon>Actinomycetes</taxon>
        <taxon>Pseudonocardiales</taxon>
        <taxon>Pseudonocardiaceae</taxon>
        <taxon>Crossiella</taxon>
    </lineage>
</organism>
<dbReference type="Proteomes" id="UP001519363">
    <property type="component" value="Unassembled WGS sequence"/>
</dbReference>
<dbReference type="EMBL" id="JAGIOO010000001">
    <property type="protein sequence ID" value="MBP2478122.1"/>
    <property type="molecule type" value="Genomic_DNA"/>
</dbReference>